<keyword evidence="2" id="KW-1185">Reference proteome</keyword>
<reference evidence="1" key="1">
    <citation type="submission" date="2021-12" db="EMBL/GenBank/DDBJ databases">
        <authorList>
            <person name="Cha I.-T."/>
            <person name="Lee K.-E."/>
            <person name="Park S.-J."/>
        </authorList>
    </citation>
    <scope>NUCLEOTIDE SEQUENCE</scope>
    <source>
        <strain evidence="1">YSM-43</strain>
    </source>
</reference>
<sequence>MILKKYILLLYLFIISICNAQKPIDLLSNNNYRHIKYDSESFNSKIKFNNIDSLTKSVLSNDVISQIMYEGVNKNTVFISSLICFKIKNKKVLFKQNLKGFNLDDIDLQIVNVLKENIKHEDFLNLKNNNKLGFFIYFNFKNTEIGFELVELKGKKELLISKQKINYLTLEKIN</sequence>
<name>A0ABY4HPN6_9FLAO</name>
<gene>
    <name evidence="1" type="ORF">LXD69_04790</name>
</gene>
<protein>
    <submittedName>
        <fullName evidence="1">Uncharacterized protein</fullName>
    </submittedName>
</protein>
<dbReference type="Proteomes" id="UP000830454">
    <property type="component" value="Chromosome"/>
</dbReference>
<dbReference type="RefSeq" id="WP_045968661.1">
    <property type="nucleotide sequence ID" value="NZ_CP090145.1"/>
</dbReference>
<reference evidence="1" key="2">
    <citation type="submission" date="2022-04" db="EMBL/GenBank/DDBJ databases">
        <title>Complete Genome Sequence of Flavobacterium sediminilitoris YSM-43, Isolated from a Tidal Sediment.</title>
        <authorList>
            <person name="Lee P.A."/>
        </authorList>
    </citation>
    <scope>NUCLEOTIDE SEQUENCE</scope>
    <source>
        <strain evidence="1">YSM-43</strain>
    </source>
</reference>
<accession>A0ABY4HPN6</accession>
<evidence type="ECO:0000313" key="1">
    <source>
        <dbReference type="EMBL" id="UOX34828.1"/>
    </source>
</evidence>
<evidence type="ECO:0000313" key="2">
    <source>
        <dbReference type="Proteomes" id="UP000830454"/>
    </source>
</evidence>
<dbReference type="EMBL" id="CP090145">
    <property type="protein sequence ID" value="UOX34828.1"/>
    <property type="molecule type" value="Genomic_DNA"/>
</dbReference>
<proteinExistence type="predicted"/>
<organism evidence="1 2">
    <name type="scientific">Flavobacterium sediminilitoris</name>
    <dbReference type="NCBI Taxonomy" id="2024526"/>
    <lineage>
        <taxon>Bacteria</taxon>
        <taxon>Pseudomonadati</taxon>
        <taxon>Bacteroidota</taxon>
        <taxon>Flavobacteriia</taxon>
        <taxon>Flavobacteriales</taxon>
        <taxon>Flavobacteriaceae</taxon>
        <taxon>Flavobacterium</taxon>
    </lineage>
</organism>